<dbReference type="EMBL" id="JACSDY010000024">
    <property type="protein sequence ID" value="KAF7389695.1"/>
    <property type="molecule type" value="Genomic_DNA"/>
</dbReference>
<proteinExistence type="predicted"/>
<gene>
    <name evidence="1" type="ORF">H0235_018179</name>
</gene>
<organism evidence="1 2">
    <name type="scientific">Vespula pensylvanica</name>
    <name type="common">Western yellow jacket</name>
    <name type="synonym">Wasp</name>
    <dbReference type="NCBI Taxonomy" id="30213"/>
    <lineage>
        <taxon>Eukaryota</taxon>
        <taxon>Metazoa</taxon>
        <taxon>Ecdysozoa</taxon>
        <taxon>Arthropoda</taxon>
        <taxon>Hexapoda</taxon>
        <taxon>Insecta</taxon>
        <taxon>Pterygota</taxon>
        <taxon>Neoptera</taxon>
        <taxon>Endopterygota</taxon>
        <taxon>Hymenoptera</taxon>
        <taxon>Apocrita</taxon>
        <taxon>Aculeata</taxon>
        <taxon>Vespoidea</taxon>
        <taxon>Vespidae</taxon>
        <taxon>Vespinae</taxon>
        <taxon>Vespula</taxon>
    </lineage>
</organism>
<keyword evidence="2" id="KW-1185">Reference proteome</keyword>
<evidence type="ECO:0000313" key="2">
    <source>
        <dbReference type="Proteomes" id="UP000600918"/>
    </source>
</evidence>
<dbReference type="Proteomes" id="UP000600918">
    <property type="component" value="Unassembled WGS sequence"/>
</dbReference>
<dbReference type="AlphaFoldDB" id="A0A834JKG8"/>
<accession>A0A834JKG8</accession>
<comment type="caution">
    <text evidence="1">The sequence shown here is derived from an EMBL/GenBank/DDBJ whole genome shotgun (WGS) entry which is preliminary data.</text>
</comment>
<evidence type="ECO:0000313" key="1">
    <source>
        <dbReference type="EMBL" id="KAF7389695.1"/>
    </source>
</evidence>
<protein>
    <submittedName>
        <fullName evidence="1">Uncharacterized protein</fullName>
    </submittedName>
</protein>
<name>A0A834JKG8_VESPE</name>
<sequence length="134" mass="15183">MDTWQMENGIKDSRNFMTSYRVFVKIQILESTTAGGVRDGNEMLGCDSEELFPGDSWRGDEILHVNKKEREREREDSKSCSVVLVKLMIVMVVVRALAGVLETHVSCHPLYSRAYNPTEVSPGMPYPSKDRADL</sequence>
<reference evidence="1" key="1">
    <citation type="journal article" date="2020" name="G3 (Bethesda)">
        <title>High-Quality Assemblies for Three Invasive Social Wasps from the &lt;i&gt;Vespula&lt;/i&gt; Genus.</title>
        <authorList>
            <person name="Harrop T.W.R."/>
            <person name="Guhlin J."/>
            <person name="McLaughlin G.M."/>
            <person name="Permina E."/>
            <person name="Stockwell P."/>
            <person name="Gilligan J."/>
            <person name="Le Lec M.F."/>
            <person name="Gruber M.A.M."/>
            <person name="Quinn O."/>
            <person name="Lovegrove M."/>
            <person name="Duncan E.J."/>
            <person name="Remnant E.J."/>
            <person name="Van Eeckhoven J."/>
            <person name="Graham B."/>
            <person name="Knapp R.A."/>
            <person name="Langford K.W."/>
            <person name="Kronenberg Z."/>
            <person name="Press M.O."/>
            <person name="Eacker S.M."/>
            <person name="Wilson-Rankin E.E."/>
            <person name="Purcell J."/>
            <person name="Lester P.J."/>
            <person name="Dearden P.K."/>
        </authorList>
    </citation>
    <scope>NUCLEOTIDE SEQUENCE</scope>
    <source>
        <strain evidence="1">Volc-1</strain>
    </source>
</reference>